<organism evidence="1 2">
    <name type="scientific">Roseivirga pacifica</name>
    <dbReference type="NCBI Taxonomy" id="1267423"/>
    <lineage>
        <taxon>Bacteria</taxon>
        <taxon>Pseudomonadati</taxon>
        <taxon>Bacteroidota</taxon>
        <taxon>Cytophagia</taxon>
        <taxon>Cytophagales</taxon>
        <taxon>Roseivirgaceae</taxon>
        <taxon>Roseivirga</taxon>
    </lineage>
</organism>
<dbReference type="EMBL" id="FOIR01000006">
    <property type="protein sequence ID" value="SEW44129.1"/>
    <property type="molecule type" value="Genomic_DNA"/>
</dbReference>
<dbReference type="RefSeq" id="WP_162844606.1">
    <property type="nucleotide sequence ID" value="NZ_FOIR01000006.1"/>
</dbReference>
<dbReference type="InterPro" id="IPR045459">
    <property type="entry name" value="DUF5908"/>
</dbReference>
<evidence type="ECO:0000313" key="1">
    <source>
        <dbReference type="EMBL" id="SEW44129.1"/>
    </source>
</evidence>
<reference evidence="2" key="1">
    <citation type="submission" date="2016-10" db="EMBL/GenBank/DDBJ databases">
        <authorList>
            <person name="Varghese N."/>
            <person name="Submissions S."/>
        </authorList>
    </citation>
    <scope>NUCLEOTIDE SEQUENCE [LARGE SCALE GENOMIC DNA]</scope>
    <source>
        <strain evidence="2">CGMCC 1.12402</strain>
    </source>
</reference>
<protein>
    <submittedName>
        <fullName evidence="1">Uncharacterized protein</fullName>
    </submittedName>
</protein>
<dbReference type="Proteomes" id="UP000199437">
    <property type="component" value="Unassembled WGS sequence"/>
</dbReference>
<proteinExistence type="predicted"/>
<accession>A0A1I0RSB0</accession>
<name>A0A1I0RSB0_9BACT</name>
<keyword evidence="2" id="KW-1185">Reference proteome</keyword>
<dbReference type="STRING" id="1267423.SAMN05216290_4038"/>
<sequence>MPIEIRELIIKTTIEGAQTNGGQLSNVDLSNLKHQLRREVMSECKQLIETKLREEKER</sequence>
<dbReference type="Pfam" id="PF19265">
    <property type="entry name" value="DUF5908"/>
    <property type="match status" value="1"/>
</dbReference>
<dbReference type="AlphaFoldDB" id="A0A1I0RSB0"/>
<evidence type="ECO:0000313" key="2">
    <source>
        <dbReference type="Proteomes" id="UP000199437"/>
    </source>
</evidence>
<gene>
    <name evidence="1" type="ORF">SAMN05216290_4038</name>
</gene>
<dbReference type="GeneID" id="99988793"/>